<feature type="transmembrane region" description="Helical" evidence="7">
    <location>
        <begin position="274"/>
        <end position="296"/>
    </location>
</feature>
<keyword evidence="2" id="KW-1003">Cell membrane</keyword>
<dbReference type="GO" id="GO:0022857">
    <property type="term" value="F:transmembrane transporter activity"/>
    <property type="evidence" value="ECO:0007669"/>
    <property type="project" value="TreeGrafter"/>
</dbReference>
<feature type="transmembrane region" description="Helical" evidence="7">
    <location>
        <begin position="172"/>
        <end position="196"/>
    </location>
</feature>
<proteinExistence type="predicted"/>
<dbReference type="RefSeq" id="WP_254161132.1">
    <property type="nucleotide sequence ID" value="NZ_CP100356.1"/>
</dbReference>
<evidence type="ECO:0000256" key="6">
    <source>
        <dbReference type="ARBA" id="ARBA00023136"/>
    </source>
</evidence>
<dbReference type="AlphaFoldDB" id="A0A9E7SX34"/>
<dbReference type="Proteomes" id="UP001056855">
    <property type="component" value="Plasmid unnamed1"/>
</dbReference>
<evidence type="ECO:0000256" key="2">
    <source>
        <dbReference type="ARBA" id="ARBA00022475"/>
    </source>
</evidence>
<evidence type="ECO:0000256" key="4">
    <source>
        <dbReference type="ARBA" id="ARBA00022692"/>
    </source>
</evidence>
<gene>
    <name evidence="9" type="ORF">NGM29_18935</name>
</gene>
<feature type="domain" description="TRAP C4-dicarboxylate transport system permease DctM subunit" evidence="8">
    <location>
        <begin position="9"/>
        <end position="419"/>
    </location>
</feature>
<keyword evidence="4 7" id="KW-0812">Transmembrane</keyword>
<dbReference type="InterPro" id="IPR004681">
    <property type="entry name" value="TRAP_DctM"/>
</dbReference>
<comment type="subcellular location">
    <subcellularLocation>
        <location evidence="1">Cell inner membrane</location>
        <topology evidence="1">Multi-pass membrane protein</topology>
    </subcellularLocation>
</comment>
<dbReference type="KEGG" id="sawl:NGM29_18935"/>
<dbReference type="GeneID" id="73292167"/>
<accession>A0A9E7SX34</accession>
<feature type="transmembrane region" description="Helical" evidence="7">
    <location>
        <begin position="50"/>
        <end position="69"/>
    </location>
</feature>
<reference evidence="9" key="1">
    <citation type="submission" date="2022-06" db="EMBL/GenBank/DDBJ databases">
        <title>Diverse halophilic archaea isolated from saline environments.</title>
        <authorList>
            <person name="Cui H.-L."/>
        </authorList>
    </citation>
    <scope>NUCLEOTIDE SEQUENCE</scope>
    <source>
        <strain evidence="9">WLHS1</strain>
        <plasmid evidence="9">unnamed1</plasmid>
    </source>
</reference>
<evidence type="ECO:0000256" key="5">
    <source>
        <dbReference type="ARBA" id="ARBA00022989"/>
    </source>
</evidence>
<evidence type="ECO:0000259" key="8">
    <source>
        <dbReference type="Pfam" id="PF06808"/>
    </source>
</evidence>
<feature type="transmembrane region" description="Helical" evidence="7">
    <location>
        <begin position="6"/>
        <end position="38"/>
    </location>
</feature>
<evidence type="ECO:0000256" key="1">
    <source>
        <dbReference type="ARBA" id="ARBA00004429"/>
    </source>
</evidence>
<feature type="transmembrane region" description="Helical" evidence="7">
    <location>
        <begin position="244"/>
        <end position="262"/>
    </location>
</feature>
<evidence type="ECO:0000313" key="9">
    <source>
        <dbReference type="EMBL" id="UTF55767.1"/>
    </source>
</evidence>
<feature type="transmembrane region" description="Helical" evidence="7">
    <location>
        <begin position="358"/>
        <end position="382"/>
    </location>
</feature>
<keyword evidence="3" id="KW-0997">Cell inner membrane</keyword>
<evidence type="ECO:0000313" key="10">
    <source>
        <dbReference type="Proteomes" id="UP001056855"/>
    </source>
</evidence>
<feature type="transmembrane region" description="Helical" evidence="7">
    <location>
        <begin position="316"/>
        <end position="346"/>
    </location>
</feature>
<dbReference type="NCBIfam" id="TIGR00786">
    <property type="entry name" value="dctM"/>
    <property type="match status" value="1"/>
</dbReference>
<dbReference type="Pfam" id="PF06808">
    <property type="entry name" value="DctM"/>
    <property type="match status" value="1"/>
</dbReference>
<keyword evidence="10" id="KW-1185">Reference proteome</keyword>
<sequence length="427" mass="45685">MINEGVLVVVLFFVLALLRVPVFIALGLPASVYMLVFFGSPMEFPVNRMVRTVDSFTLLAVPIFIYVGALMNHGEVTDKIFDFADDIVGHLTGGLAQVNILTSLIFSGISGSALADIGGVGKVLIHTMTDRGYDNSFSAALTSASATIGPLFPPSIPLILYGILAEESILDLLIAGALPAIATVIFLMVGTFIIAYRNDFPANDHRAPLKSIGRSFIVALPALVTPVVLIVGMLSGYFGPTEAAAVTVIYILFINLTVYRITNLRYIWDAAVETAKTTSVILVILGAAGLFAYVLSVERIDQQFAEFLFSISETPAIVLFMVILLVLALGLVLDPLAALVMITPIVVPPLTSVGYDPIHMGVVVVYGLMIGLLTPPLGLSVYLSADIAGADPIEVFRSSVPFYGMLLAGLFVIAYIPEISLYMLRFT</sequence>
<dbReference type="InterPro" id="IPR010656">
    <property type="entry name" value="DctM"/>
</dbReference>
<keyword evidence="9" id="KW-0614">Plasmid</keyword>
<dbReference type="PANTHER" id="PTHR33362:SF2">
    <property type="entry name" value="TRAP TRANSPORTER LARGE PERMEASE PROTEIN"/>
    <property type="match status" value="1"/>
</dbReference>
<evidence type="ECO:0000256" key="7">
    <source>
        <dbReference type="SAM" id="Phobius"/>
    </source>
</evidence>
<dbReference type="PANTHER" id="PTHR33362">
    <property type="entry name" value="SIALIC ACID TRAP TRANSPORTER PERMEASE PROTEIN SIAT-RELATED"/>
    <property type="match status" value="1"/>
</dbReference>
<organism evidence="9 10">
    <name type="scientific">Natronosalvus rutilus</name>
    <dbReference type="NCBI Taxonomy" id="2953753"/>
    <lineage>
        <taxon>Archaea</taxon>
        <taxon>Methanobacteriati</taxon>
        <taxon>Methanobacteriota</taxon>
        <taxon>Stenosarchaea group</taxon>
        <taxon>Halobacteria</taxon>
        <taxon>Halobacteriales</taxon>
        <taxon>Natrialbaceae</taxon>
        <taxon>Natronosalvus</taxon>
    </lineage>
</organism>
<feature type="transmembrane region" description="Helical" evidence="7">
    <location>
        <begin position="402"/>
        <end position="424"/>
    </location>
</feature>
<dbReference type="GO" id="GO:0005886">
    <property type="term" value="C:plasma membrane"/>
    <property type="evidence" value="ECO:0007669"/>
    <property type="project" value="UniProtKB-SubCell"/>
</dbReference>
<geneLocation type="plasmid" evidence="9 10">
    <name>unnamed1</name>
</geneLocation>
<feature type="transmembrane region" description="Helical" evidence="7">
    <location>
        <begin position="137"/>
        <end position="160"/>
    </location>
</feature>
<keyword evidence="5 7" id="KW-1133">Transmembrane helix</keyword>
<feature type="transmembrane region" description="Helical" evidence="7">
    <location>
        <begin position="216"/>
        <end position="238"/>
    </location>
</feature>
<evidence type="ECO:0000256" key="3">
    <source>
        <dbReference type="ARBA" id="ARBA00022519"/>
    </source>
</evidence>
<name>A0A9E7SX34_9EURY</name>
<keyword evidence="6 7" id="KW-0472">Membrane</keyword>
<protein>
    <submittedName>
        <fullName evidence="9">TRAP transporter large permease</fullName>
    </submittedName>
</protein>
<dbReference type="EMBL" id="CP100356">
    <property type="protein sequence ID" value="UTF55767.1"/>
    <property type="molecule type" value="Genomic_DNA"/>
</dbReference>
<dbReference type="PIRSF" id="PIRSF006066">
    <property type="entry name" value="HI0050"/>
    <property type="match status" value="1"/>
</dbReference>